<keyword evidence="1" id="KW-1133">Transmembrane helix</keyword>
<keyword evidence="1" id="KW-0472">Membrane</keyword>
<protein>
    <recommendedName>
        <fullName evidence="4">RING-type domain-containing protein</fullName>
    </recommendedName>
</protein>
<reference evidence="2" key="2">
    <citation type="submission" date="2020-02" db="EMBL/GenBank/DDBJ databases">
        <title>Identification and distribution of gene clusters putatively required for synthesis of sphingolipid metabolism inhibitors in phylogenetically diverse species of the filamentous fungus Fusarium.</title>
        <authorList>
            <person name="Kim H.-S."/>
            <person name="Busman M."/>
            <person name="Brown D.W."/>
            <person name="Divon H."/>
            <person name="Uhlig S."/>
            <person name="Proctor R.H."/>
        </authorList>
    </citation>
    <scope>NUCLEOTIDE SEQUENCE</scope>
    <source>
        <strain evidence="2">NRRL 25174</strain>
    </source>
</reference>
<evidence type="ECO:0008006" key="4">
    <source>
        <dbReference type="Google" id="ProtNLM"/>
    </source>
</evidence>
<proteinExistence type="predicted"/>
<evidence type="ECO:0000313" key="2">
    <source>
        <dbReference type="EMBL" id="KAF4332636.1"/>
    </source>
</evidence>
<feature type="transmembrane region" description="Helical" evidence="1">
    <location>
        <begin position="48"/>
        <end position="68"/>
    </location>
</feature>
<accession>A0A9P5DNE1</accession>
<evidence type="ECO:0000256" key="1">
    <source>
        <dbReference type="SAM" id="Phobius"/>
    </source>
</evidence>
<keyword evidence="1" id="KW-0812">Transmembrane</keyword>
<gene>
    <name evidence="2" type="ORF">FBEOM_13571</name>
</gene>
<reference evidence="2" key="1">
    <citation type="journal article" date="2017" name="Mycologia">
        <title>Fusarium algeriense, sp. nov., a novel toxigenic crown rot pathogen of durum wheat from Algeria is nested in the Fusarium burgessii species complex.</title>
        <authorList>
            <person name="Laraba I."/>
            <person name="Keddad A."/>
            <person name="Boureghda H."/>
            <person name="Abdallah N."/>
            <person name="Vaughan M.M."/>
            <person name="Proctor R.H."/>
            <person name="Busman M."/>
            <person name="O'Donnell K."/>
        </authorList>
    </citation>
    <scope>NUCLEOTIDE SEQUENCE</scope>
    <source>
        <strain evidence="2">NRRL 25174</strain>
    </source>
</reference>
<comment type="caution">
    <text evidence="2">The sequence shown here is derived from an EMBL/GenBank/DDBJ whole genome shotgun (WGS) entry which is preliminary data.</text>
</comment>
<keyword evidence="3" id="KW-1185">Reference proteome</keyword>
<sequence length="238" mass="26864">MDDNELLSPLDTFIWLRLATAEEGFTCEHKLVQIPFPSQNLNNFSSHLIITTIIVVSTFINIILTIIFEPNFYKEYLSSSPATCRINGVELKDLDIQCKSCRTEITVYKKDHVIDDEINESHRGVILPCGLIFGASCIKYFFKMKEEEGVTPFCMKCCTESVHPSPGCRHTFWGKSMPTHKPEMDSIPPVLREGGEIADRCKRCSTTKALQDVLLELEKMPGLPPQVTKFSISIEVDG</sequence>
<organism evidence="2 3">
    <name type="scientific">Fusarium beomiforme</name>
    <dbReference type="NCBI Taxonomy" id="44412"/>
    <lineage>
        <taxon>Eukaryota</taxon>
        <taxon>Fungi</taxon>
        <taxon>Dikarya</taxon>
        <taxon>Ascomycota</taxon>
        <taxon>Pezizomycotina</taxon>
        <taxon>Sordariomycetes</taxon>
        <taxon>Hypocreomycetidae</taxon>
        <taxon>Hypocreales</taxon>
        <taxon>Nectriaceae</taxon>
        <taxon>Fusarium</taxon>
        <taxon>Fusarium burgessii species complex</taxon>
    </lineage>
</organism>
<dbReference type="AlphaFoldDB" id="A0A9P5DNE1"/>
<name>A0A9P5DNE1_9HYPO</name>
<dbReference type="EMBL" id="PVQB02001022">
    <property type="protein sequence ID" value="KAF4332636.1"/>
    <property type="molecule type" value="Genomic_DNA"/>
</dbReference>
<dbReference type="Proteomes" id="UP000730481">
    <property type="component" value="Unassembled WGS sequence"/>
</dbReference>
<dbReference type="OrthoDB" id="8062037at2759"/>
<evidence type="ECO:0000313" key="3">
    <source>
        <dbReference type="Proteomes" id="UP000730481"/>
    </source>
</evidence>